<protein>
    <submittedName>
        <fullName evidence="1">Uncharacterized protein</fullName>
    </submittedName>
</protein>
<organism evidence="1 2">
    <name type="scientific">Folsomia candida</name>
    <name type="common">Springtail</name>
    <dbReference type="NCBI Taxonomy" id="158441"/>
    <lineage>
        <taxon>Eukaryota</taxon>
        <taxon>Metazoa</taxon>
        <taxon>Ecdysozoa</taxon>
        <taxon>Arthropoda</taxon>
        <taxon>Hexapoda</taxon>
        <taxon>Collembola</taxon>
        <taxon>Entomobryomorpha</taxon>
        <taxon>Isotomoidea</taxon>
        <taxon>Isotomidae</taxon>
        <taxon>Proisotominae</taxon>
        <taxon>Folsomia</taxon>
    </lineage>
</organism>
<accession>A0A226ERV1</accession>
<dbReference type="AlphaFoldDB" id="A0A226ERV1"/>
<sequence>MGTETFFHKIKITPVDRRVQVRAKLDELFAKYRNSTGPKPIDLPQKPETIEERLDKIQSEIQELQGDVENSKYFEKSSVPYRRIEHSCTKLQIRLDDLQLDEDDALIKVRRDALVTIESVRETLNSKTNA</sequence>
<reference evidence="1 2" key="1">
    <citation type="submission" date="2015-12" db="EMBL/GenBank/DDBJ databases">
        <title>The genome of Folsomia candida.</title>
        <authorList>
            <person name="Faddeeva A."/>
            <person name="Derks M.F."/>
            <person name="Anvar Y."/>
            <person name="Smit S."/>
            <person name="Van Straalen N."/>
            <person name="Roelofs D."/>
        </authorList>
    </citation>
    <scope>NUCLEOTIDE SEQUENCE [LARGE SCALE GENOMIC DNA]</scope>
    <source>
        <strain evidence="1 2">VU population</strain>
        <tissue evidence="1">Whole body</tissue>
    </source>
</reference>
<name>A0A226ERV1_FOLCA</name>
<evidence type="ECO:0000313" key="2">
    <source>
        <dbReference type="Proteomes" id="UP000198287"/>
    </source>
</evidence>
<dbReference type="Proteomes" id="UP000198287">
    <property type="component" value="Unassembled WGS sequence"/>
</dbReference>
<dbReference type="Gene3D" id="1.20.58.120">
    <property type="entry name" value="BAG domain"/>
    <property type="match status" value="1"/>
</dbReference>
<dbReference type="GO" id="GO:0051087">
    <property type="term" value="F:protein-folding chaperone binding"/>
    <property type="evidence" value="ECO:0007669"/>
    <property type="project" value="InterPro"/>
</dbReference>
<keyword evidence="2" id="KW-1185">Reference proteome</keyword>
<dbReference type="InterPro" id="IPR036533">
    <property type="entry name" value="BAG_dom_sf"/>
</dbReference>
<evidence type="ECO:0000313" key="1">
    <source>
        <dbReference type="EMBL" id="OXA60239.1"/>
    </source>
</evidence>
<proteinExistence type="predicted"/>
<dbReference type="EMBL" id="LNIX01000002">
    <property type="protein sequence ID" value="OXA60239.1"/>
    <property type="molecule type" value="Genomic_DNA"/>
</dbReference>
<comment type="caution">
    <text evidence="1">The sequence shown here is derived from an EMBL/GenBank/DDBJ whole genome shotgun (WGS) entry which is preliminary data.</text>
</comment>
<dbReference type="SUPFAM" id="SSF63491">
    <property type="entry name" value="BAG domain"/>
    <property type="match status" value="1"/>
</dbReference>
<gene>
    <name evidence="1" type="ORF">Fcan01_04491</name>
</gene>